<dbReference type="Proteomes" id="UP000449969">
    <property type="component" value="Unassembled WGS sequence"/>
</dbReference>
<dbReference type="EMBL" id="WQNE01000072">
    <property type="protein sequence ID" value="MVT78792.1"/>
    <property type="molecule type" value="Genomic_DNA"/>
</dbReference>
<sequence length="114" mass="11928">MNSPSLIAILVAGLSSCIGNLLLKWSRTPPAGPAEQYLSIAFVAGLVFYGISVLLFARALVSVEVSVAYPVLAGSGFAALSVASHYILGEPFHLYKWIGLGFIFAGIGVLTRGD</sequence>
<evidence type="ECO:0000256" key="6">
    <source>
        <dbReference type="RuleBase" id="RU003942"/>
    </source>
</evidence>
<keyword evidence="3 6" id="KW-0812">Transmembrane</keyword>
<evidence type="ECO:0000256" key="3">
    <source>
        <dbReference type="ARBA" id="ARBA00022692"/>
    </source>
</evidence>
<dbReference type="Pfam" id="PF00893">
    <property type="entry name" value="Multi_Drug_Res"/>
    <property type="match status" value="1"/>
</dbReference>
<dbReference type="InterPro" id="IPR037185">
    <property type="entry name" value="EmrE-like"/>
</dbReference>
<evidence type="ECO:0000256" key="5">
    <source>
        <dbReference type="ARBA" id="ARBA00023136"/>
    </source>
</evidence>
<comment type="subcellular location">
    <subcellularLocation>
        <location evidence="1 6">Cell membrane</location>
        <topology evidence="1 6">Multi-pass membrane protein</topology>
    </subcellularLocation>
</comment>
<evidence type="ECO:0000256" key="1">
    <source>
        <dbReference type="ARBA" id="ARBA00004651"/>
    </source>
</evidence>
<comment type="similarity">
    <text evidence="6">Belongs to the drug/metabolite transporter (DMT) superfamily. Small multidrug resistance (SMR) (TC 2.A.7.1) family.</text>
</comment>
<dbReference type="PANTHER" id="PTHR30561">
    <property type="entry name" value="SMR FAMILY PROTON-DEPENDENT DRUG EFFLUX TRANSPORTER SUGE"/>
    <property type="match status" value="1"/>
</dbReference>
<dbReference type="PANTHER" id="PTHR30561:SF9">
    <property type="entry name" value="4-AMINO-4-DEOXY-L-ARABINOSE-PHOSPHOUNDECAPRENOL FLIPPASE SUBUNIT ARNF-RELATED"/>
    <property type="match status" value="1"/>
</dbReference>
<reference evidence="8 9" key="1">
    <citation type="submission" date="2019-12" db="EMBL/GenBank/DDBJ databases">
        <title>Draft genome sequences Bradyrhizobium cajani AMBPC1010, Bradyrhizobium pachyrhizi AMBPC1040 and Bradyrhizobium yuanmingense ALSPC3051, three plant growth promoting strains isolated from nodules of Cajanus cajan L. in Dominican Republic.</title>
        <authorList>
            <person name="Flores-Felix J.D."/>
            <person name="Araujo J."/>
            <person name="Diaz-Alcantara C."/>
            <person name="Gonzalez-Andres F."/>
            <person name="Velazquez E."/>
        </authorList>
    </citation>
    <scope>NUCLEOTIDE SEQUENCE [LARGE SCALE GENOMIC DNA]</scope>
    <source>
        <strain evidence="8 9">1010</strain>
    </source>
</reference>
<dbReference type="InterPro" id="IPR000390">
    <property type="entry name" value="Small_drug/metabolite_transptr"/>
</dbReference>
<keyword evidence="2" id="KW-1003">Cell membrane</keyword>
<feature type="transmembrane region" description="Helical" evidence="7">
    <location>
        <begin position="94"/>
        <end position="111"/>
    </location>
</feature>
<dbReference type="GO" id="GO:0022857">
    <property type="term" value="F:transmembrane transporter activity"/>
    <property type="evidence" value="ECO:0007669"/>
    <property type="project" value="InterPro"/>
</dbReference>
<keyword evidence="5 7" id="KW-0472">Membrane</keyword>
<feature type="transmembrane region" description="Helical" evidence="7">
    <location>
        <begin position="6"/>
        <end position="25"/>
    </location>
</feature>
<dbReference type="Gene3D" id="1.10.3730.20">
    <property type="match status" value="1"/>
</dbReference>
<dbReference type="OrthoDB" id="426643at2"/>
<dbReference type="GO" id="GO:0005886">
    <property type="term" value="C:plasma membrane"/>
    <property type="evidence" value="ECO:0007669"/>
    <property type="project" value="UniProtKB-SubCell"/>
</dbReference>
<evidence type="ECO:0000256" key="2">
    <source>
        <dbReference type="ARBA" id="ARBA00022475"/>
    </source>
</evidence>
<evidence type="ECO:0000313" key="9">
    <source>
        <dbReference type="Proteomes" id="UP000449969"/>
    </source>
</evidence>
<protein>
    <submittedName>
        <fullName evidence="8">EamA family transporter</fullName>
    </submittedName>
</protein>
<keyword evidence="4 7" id="KW-1133">Transmembrane helix</keyword>
<comment type="caution">
    <text evidence="8">The sequence shown here is derived from an EMBL/GenBank/DDBJ whole genome shotgun (WGS) entry which is preliminary data.</text>
</comment>
<organism evidence="8 9">
    <name type="scientific">Bradyrhizobium cajani</name>
    <dbReference type="NCBI Taxonomy" id="1928661"/>
    <lineage>
        <taxon>Bacteria</taxon>
        <taxon>Pseudomonadati</taxon>
        <taxon>Pseudomonadota</taxon>
        <taxon>Alphaproteobacteria</taxon>
        <taxon>Hyphomicrobiales</taxon>
        <taxon>Nitrobacteraceae</taxon>
        <taxon>Bradyrhizobium</taxon>
    </lineage>
</organism>
<keyword evidence="9" id="KW-1185">Reference proteome</keyword>
<evidence type="ECO:0000256" key="7">
    <source>
        <dbReference type="SAM" id="Phobius"/>
    </source>
</evidence>
<gene>
    <name evidence="8" type="ORF">GPL20_38155</name>
</gene>
<name>A0A844TUE9_9BRAD</name>
<feature type="transmembrane region" description="Helical" evidence="7">
    <location>
        <begin position="37"/>
        <end position="61"/>
    </location>
</feature>
<proteinExistence type="inferred from homology"/>
<evidence type="ECO:0000313" key="8">
    <source>
        <dbReference type="EMBL" id="MVT78792.1"/>
    </source>
</evidence>
<dbReference type="InterPro" id="IPR045324">
    <property type="entry name" value="Small_multidrug_res"/>
</dbReference>
<evidence type="ECO:0000256" key="4">
    <source>
        <dbReference type="ARBA" id="ARBA00022989"/>
    </source>
</evidence>
<dbReference type="SUPFAM" id="SSF103481">
    <property type="entry name" value="Multidrug resistance efflux transporter EmrE"/>
    <property type="match status" value="1"/>
</dbReference>
<accession>A0A844TUE9</accession>
<dbReference type="RefSeq" id="WP_157337846.1">
    <property type="nucleotide sequence ID" value="NZ_JANADL010000072.1"/>
</dbReference>
<dbReference type="AlphaFoldDB" id="A0A844TUE9"/>
<feature type="transmembrane region" description="Helical" evidence="7">
    <location>
        <begin position="67"/>
        <end position="87"/>
    </location>
</feature>